<dbReference type="NCBIfam" id="TIGR02247">
    <property type="entry name" value="HAD-1A3-hyp"/>
    <property type="match status" value="1"/>
</dbReference>
<dbReference type="AlphaFoldDB" id="A0AA36DKJ0"/>
<evidence type="ECO:0000313" key="3">
    <source>
        <dbReference type="Proteomes" id="UP001176961"/>
    </source>
</evidence>
<evidence type="ECO:0000313" key="2">
    <source>
        <dbReference type="EMBL" id="CAJ0589362.1"/>
    </source>
</evidence>
<dbReference type="Pfam" id="PF00702">
    <property type="entry name" value="Hydrolase"/>
    <property type="match status" value="1"/>
</dbReference>
<organism evidence="2 3">
    <name type="scientific">Cylicocyclus nassatus</name>
    <name type="common">Nematode worm</name>
    <dbReference type="NCBI Taxonomy" id="53992"/>
    <lineage>
        <taxon>Eukaryota</taxon>
        <taxon>Metazoa</taxon>
        <taxon>Ecdysozoa</taxon>
        <taxon>Nematoda</taxon>
        <taxon>Chromadorea</taxon>
        <taxon>Rhabditida</taxon>
        <taxon>Rhabditina</taxon>
        <taxon>Rhabditomorpha</taxon>
        <taxon>Strongyloidea</taxon>
        <taxon>Strongylidae</taxon>
        <taxon>Cylicocyclus</taxon>
    </lineage>
</organism>
<dbReference type="InterPro" id="IPR006439">
    <property type="entry name" value="HAD-SF_hydro_IA"/>
</dbReference>
<dbReference type="SUPFAM" id="SSF56784">
    <property type="entry name" value="HAD-like"/>
    <property type="match status" value="1"/>
</dbReference>
<dbReference type="Proteomes" id="UP001176961">
    <property type="component" value="Unassembled WGS sequence"/>
</dbReference>
<name>A0AA36DKJ0_CYLNA</name>
<reference evidence="2" key="1">
    <citation type="submission" date="2023-07" db="EMBL/GenBank/DDBJ databases">
        <authorList>
            <consortium name="CYATHOMIX"/>
        </authorList>
    </citation>
    <scope>NUCLEOTIDE SEQUENCE</scope>
    <source>
        <strain evidence="2">N/A</strain>
    </source>
</reference>
<dbReference type="InterPro" id="IPR036412">
    <property type="entry name" value="HAD-like_sf"/>
</dbReference>
<keyword evidence="3" id="KW-1185">Reference proteome</keyword>
<dbReference type="InterPro" id="IPR023214">
    <property type="entry name" value="HAD_sf"/>
</dbReference>
<accession>A0AA36DKJ0</accession>
<dbReference type="InterPro" id="IPR052898">
    <property type="entry name" value="ACAD10-like"/>
</dbReference>
<dbReference type="InterPro" id="IPR023198">
    <property type="entry name" value="PGP-like_dom2"/>
</dbReference>
<keyword evidence="1" id="KW-0007">Acetylation</keyword>
<dbReference type="InterPro" id="IPR011945">
    <property type="entry name" value="HAD-SF_ppase_IA/epoxid_hydro_N"/>
</dbReference>
<dbReference type="Gene3D" id="1.10.150.240">
    <property type="entry name" value="Putative phosphatase, domain 2"/>
    <property type="match status" value="1"/>
</dbReference>
<gene>
    <name evidence="2" type="ORF">CYNAS_LOCUS1345</name>
</gene>
<dbReference type="Gene3D" id="3.40.50.1000">
    <property type="entry name" value="HAD superfamily/HAD-like"/>
    <property type="match status" value="1"/>
</dbReference>
<proteinExistence type="predicted"/>
<evidence type="ECO:0000256" key="1">
    <source>
        <dbReference type="ARBA" id="ARBA00022990"/>
    </source>
</evidence>
<dbReference type="NCBIfam" id="TIGR01509">
    <property type="entry name" value="HAD-SF-IA-v3"/>
    <property type="match status" value="1"/>
</dbReference>
<comment type="caution">
    <text evidence="2">The sequence shown here is derived from an EMBL/GenBank/DDBJ whole genome shotgun (WGS) entry which is preliminary data.</text>
</comment>
<protein>
    <submittedName>
        <fullName evidence="2">Uncharacterized protein</fullName>
    </submittedName>
</protein>
<sequence length="232" mass="26288">MPEKCLKAVIVDLGGVLIEAPSESWKVMEASQTIDADSLLFTLNKSPIREEYESLERGETTAEEFDPLFTHFYNKQHQRKEKVIPIISSVIEGIHDKTILPEMATLLKDLRIVGIKTALLTNNCYVDRARLSPTIPKNIENHFDVVVESCRVGMRKPEYAIYRHVCNQLKVKPKECLLLDDLATNIKAARTIGITTIKTTPSLKDETDYIRQKLAAFFNIPSYARELPVKSA</sequence>
<dbReference type="EMBL" id="CATQJL010000001">
    <property type="protein sequence ID" value="CAJ0589362.1"/>
    <property type="molecule type" value="Genomic_DNA"/>
</dbReference>
<dbReference type="PANTHER" id="PTHR47829">
    <property type="entry name" value="HYDROLASE, PUTATIVE (AFU_ORTHOLOGUE AFUA_1G12880)-RELATED"/>
    <property type="match status" value="1"/>
</dbReference>
<dbReference type="PANTHER" id="PTHR47829:SF1">
    <property type="entry name" value="HAD FAMILY PHOSPHATASE"/>
    <property type="match status" value="1"/>
</dbReference>
<dbReference type="SFLD" id="SFLDS00003">
    <property type="entry name" value="Haloacid_Dehalogenase"/>
    <property type="match status" value="1"/>
</dbReference>
<dbReference type="CDD" id="cd02603">
    <property type="entry name" value="HAD_sEH-N_like"/>
    <property type="match status" value="1"/>
</dbReference>
<dbReference type="SFLD" id="SFLDG01129">
    <property type="entry name" value="C1.5:_HAD__Beta-PGM__Phosphata"/>
    <property type="match status" value="1"/>
</dbReference>